<keyword evidence="2" id="KW-1185">Reference proteome</keyword>
<sequence length="168" mass="17705">MMADTGGSRRIEASEPADTPTEGFLFAYAALVPLVVGALSVWLAPRGLSFLILNAVLIFGAALLTFFAGVRRGVSFRQPGGPTTAQVATMLWLFLAGIAALFAVAWGFPFPASVIELAGFASLAVLDPRAARRGEAPLFFARLRPLQMGLATALLAVVAVYAWQHASL</sequence>
<name>A0ACD4NHB9_9HYPH</name>
<organism evidence="1 2">
    <name type="scientific">Antarcticirhabdus aurantiaca</name>
    <dbReference type="NCBI Taxonomy" id="2606717"/>
    <lineage>
        <taxon>Bacteria</taxon>
        <taxon>Pseudomonadati</taxon>
        <taxon>Pseudomonadota</taxon>
        <taxon>Alphaproteobacteria</taxon>
        <taxon>Hyphomicrobiales</taxon>
        <taxon>Aurantimonadaceae</taxon>
        <taxon>Antarcticirhabdus</taxon>
    </lineage>
</organism>
<reference evidence="1" key="1">
    <citation type="submission" date="2022-11" db="EMBL/GenBank/DDBJ databases">
        <title>beta-Carotene-producing bacterium, Jeongeuplla avenae sp. nov., alleviates the salt stress of Arabidopsis seedlings.</title>
        <authorList>
            <person name="Jiang L."/>
            <person name="Lee J."/>
        </authorList>
    </citation>
    <scope>NUCLEOTIDE SEQUENCE</scope>
    <source>
        <strain evidence="1">DY_R2A_6</strain>
    </source>
</reference>
<dbReference type="EMBL" id="CP113520">
    <property type="protein sequence ID" value="WAJ26177.1"/>
    <property type="molecule type" value="Genomic_DNA"/>
</dbReference>
<proteinExistence type="predicted"/>
<accession>A0ACD4NHB9</accession>
<evidence type="ECO:0000313" key="1">
    <source>
        <dbReference type="EMBL" id="WAJ26177.1"/>
    </source>
</evidence>
<evidence type="ECO:0000313" key="2">
    <source>
        <dbReference type="Proteomes" id="UP001163223"/>
    </source>
</evidence>
<dbReference type="Proteomes" id="UP001163223">
    <property type="component" value="Chromosome"/>
</dbReference>
<protein>
    <submittedName>
        <fullName evidence="1">DUF3429 domain-containing protein</fullName>
    </submittedName>
</protein>
<gene>
    <name evidence="1" type="ORF">OXU80_14780</name>
</gene>